<dbReference type="STRING" id="1798542.A3F54_00755"/>
<comment type="caution">
    <text evidence="2">The sequence shown here is derived from an EMBL/GenBank/DDBJ whole genome shotgun (WGS) entry which is preliminary data.</text>
</comment>
<dbReference type="Pfam" id="PF10543">
    <property type="entry name" value="ORF6N"/>
    <property type="match status" value="1"/>
</dbReference>
<accession>A0A1G2B4Z9</accession>
<sequence>MKSSTPHQLVPQERIVDKIYLIRGKKVMLDRDLAELYQVETRSLNQAVKRNTDRFPDDFMFQVSEKEYIFLRSQFVILEGKGKYPKYLPYVFTEQGIAMLSSVLKSKIAIQINIQIIRTFTRLRELMSTNEMLRHKIESIERKQESYDKSLAGIFQLIEKLVEEETQPKPEIGFRVKRNEP</sequence>
<evidence type="ECO:0000259" key="1">
    <source>
        <dbReference type="Pfam" id="PF10543"/>
    </source>
</evidence>
<reference evidence="2 3" key="1">
    <citation type="journal article" date="2016" name="Nat. Commun.">
        <title>Thousands of microbial genomes shed light on interconnected biogeochemical processes in an aquifer system.</title>
        <authorList>
            <person name="Anantharaman K."/>
            <person name="Brown C.T."/>
            <person name="Hug L.A."/>
            <person name="Sharon I."/>
            <person name="Castelle C.J."/>
            <person name="Probst A.J."/>
            <person name="Thomas B.C."/>
            <person name="Singh A."/>
            <person name="Wilkins M.J."/>
            <person name="Karaoz U."/>
            <person name="Brodie E.L."/>
            <person name="Williams K.H."/>
            <person name="Hubbard S.S."/>
            <person name="Banfield J.F."/>
        </authorList>
    </citation>
    <scope>NUCLEOTIDE SEQUENCE [LARGE SCALE GENOMIC DNA]</scope>
</reference>
<dbReference type="InterPro" id="IPR018873">
    <property type="entry name" value="KilA-N_DNA-bd_domain"/>
</dbReference>
<organism evidence="2 3">
    <name type="scientific">Candidatus Kerfeldbacteria bacterium RIFCSPHIGHO2_12_FULL_48_17</name>
    <dbReference type="NCBI Taxonomy" id="1798542"/>
    <lineage>
        <taxon>Bacteria</taxon>
        <taxon>Candidatus Kerfeldiibacteriota</taxon>
    </lineage>
</organism>
<gene>
    <name evidence="2" type="ORF">A3F54_00755</name>
</gene>
<evidence type="ECO:0000313" key="3">
    <source>
        <dbReference type="Proteomes" id="UP000176952"/>
    </source>
</evidence>
<keyword evidence="2" id="KW-0238">DNA-binding</keyword>
<feature type="domain" description="KilA-N DNA-binding" evidence="1">
    <location>
        <begin position="18"/>
        <end position="103"/>
    </location>
</feature>
<protein>
    <submittedName>
        <fullName evidence="2">DNA-binding protein</fullName>
    </submittedName>
</protein>
<dbReference type="AlphaFoldDB" id="A0A1G2B4Z9"/>
<dbReference type="EMBL" id="MHKD01000018">
    <property type="protein sequence ID" value="OGY84065.1"/>
    <property type="molecule type" value="Genomic_DNA"/>
</dbReference>
<proteinExistence type="predicted"/>
<dbReference type="GO" id="GO:0003677">
    <property type="term" value="F:DNA binding"/>
    <property type="evidence" value="ECO:0007669"/>
    <property type="project" value="UniProtKB-KW"/>
</dbReference>
<name>A0A1G2B4Z9_9BACT</name>
<dbReference type="Proteomes" id="UP000176952">
    <property type="component" value="Unassembled WGS sequence"/>
</dbReference>
<evidence type="ECO:0000313" key="2">
    <source>
        <dbReference type="EMBL" id="OGY84065.1"/>
    </source>
</evidence>